<accession>A0A420XEX4</accession>
<dbReference type="AlphaFoldDB" id="A0A420XEX4"/>
<protein>
    <submittedName>
        <fullName evidence="1">Uncharacterized protein</fullName>
    </submittedName>
</protein>
<name>A0A420XEX4_9PAST</name>
<reference evidence="1 2" key="1">
    <citation type="submission" date="2018-10" db="EMBL/GenBank/DDBJ databases">
        <title>Genomic Encyclopedia of Type Strains, Phase IV (KMG-IV): sequencing the most valuable type-strain genomes for metagenomic binning, comparative biology and taxonomic classification.</title>
        <authorList>
            <person name="Goeker M."/>
        </authorList>
    </citation>
    <scope>NUCLEOTIDE SEQUENCE [LARGE SCALE GENOMIC DNA]</scope>
    <source>
        <strain evidence="1 2">DSM 23800</strain>
    </source>
</reference>
<organism evidence="1 2">
    <name type="scientific">Otariodibacter oris</name>
    <dbReference type="NCBI Taxonomy" id="1032623"/>
    <lineage>
        <taxon>Bacteria</taxon>
        <taxon>Pseudomonadati</taxon>
        <taxon>Pseudomonadota</taxon>
        <taxon>Gammaproteobacteria</taxon>
        <taxon>Pasteurellales</taxon>
        <taxon>Pasteurellaceae</taxon>
        <taxon>Otariodibacter</taxon>
    </lineage>
</organism>
<evidence type="ECO:0000313" key="1">
    <source>
        <dbReference type="EMBL" id="RKR70818.1"/>
    </source>
</evidence>
<evidence type="ECO:0000313" key="2">
    <source>
        <dbReference type="Proteomes" id="UP000280099"/>
    </source>
</evidence>
<sequence>MIERLSQPLITINPSVFDNFHCALISAEQEQEYGRFSLADIRDLFGSSHFLFKDENEDYTSVLRNILVTFENPFIEITQFSKTAFLFYNSDLTKLKERAIALSYLFNQKKLFIFPQAEKQATSIRLQQEKPLQYTEKVKDFEQFEPFVNKFFEMSNPREMLDISYKENRQFINSSPIFFKGALANMGERIDEILSNIVNDEYKV</sequence>
<proteinExistence type="predicted"/>
<comment type="caution">
    <text evidence="1">The sequence shown here is derived from an EMBL/GenBank/DDBJ whole genome shotgun (WGS) entry which is preliminary data.</text>
</comment>
<dbReference type="RefSeq" id="WP_121124183.1">
    <property type="nucleotide sequence ID" value="NZ_CP016604.1"/>
</dbReference>
<gene>
    <name evidence="1" type="ORF">DES31_1828</name>
</gene>
<keyword evidence="2" id="KW-1185">Reference proteome</keyword>
<dbReference type="EMBL" id="RBJC01000010">
    <property type="protein sequence ID" value="RKR70818.1"/>
    <property type="molecule type" value="Genomic_DNA"/>
</dbReference>
<dbReference type="Proteomes" id="UP000280099">
    <property type="component" value="Unassembled WGS sequence"/>
</dbReference>